<gene>
    <name evidence="1" type="ORF">PGQ11_013462</name>
</gene>
<comment type="caution">
    <text evidence="1">The sequence shown here is derived from an EMBL/GenBank/DDBJ whole genome shotgun (WGS) entry which is preliminary data.</text>
</comment>
<evidence type="ECO:0000313" key="1">
    <source>
        <dbReference type="EMBL" id="KAK8850983.1"/>
    </source>
</evidence>
<name>A0ABR2HPE5_9PEZI</name>
<organism evidence="1 2">
    <name type="scientific">Apiospora arundinis</name>
    <dbReference type="NCBI Taxonomy" id="335852"/>
    <lineage>
        <taxon>Eukaryota</taxon>
        <taxon>Fungi</taxon>
        <taxon>Dikarya</taxon>
        <taxon>Ascomycota</taxon>
        <taxon>Pezizomycotina</taxon>
        <taxon>Sordariomycetes</taxon>
        <taxon>Xylariomycetidae</taxon>
        <taxon>Amphisphaeriales</taxon>
        <taxon>Apiosporaceae</taxon>
        <taxon>Apiospora</taxon>
    </lineage>
</organism>
<proteinExistence type="predicted"/>
<protein>
    <submittedName>
        <fullName evidence="1">Uncharacterized protein</fullName>
    </submittedName>
</protein>
<keyword evidence="2" id="KW-1185">Reference proteome</keyword>
<evidence type="ECO:0000313" key="2">
    <source>
        <dbReference type="Proteomes" id="UP001390339"/>
    </source>
</evidence>
<dbReference type="Proteomes" id="UP001390339">
    <property type="component" value="Unassembled WGS sequence"/>
</dbReference>
<sequence length="216" mass="24459">MARSLRCSRRMSTNSNHSLLLRFGRNRIESQPFRFSLRTGKLPHIEIPDSHICQRPLGHPHLIREEGQQLRTRQFVPSRHSTVATLDEYRDAQTRVIAVRLIRHDVDLDRRAKKTAQRVHVPLGLLAAPHVEQEAVPLRFAREPLGQVVPAVPVHLRDDGELLGGLAPDVEDAHVFPVLRLAPPSGHGELDHVVERTYIRFLRHLSLLSCSGAADF</sequence>
<accession>A0ABR2HPE5</accession>
<reference evidence="1 2" key="1">
    <citation type="journal article" date="2024" name="IMA Fungus">
        <title>Apiospora arundinis, a panoply of carbohydrate-active enzymes and secondary metabolites.</title>
        <authorList>
            <person name="Sorensen T."/>
            <person name="Petersen C."/>
            <person name="Muurmann A.T."/>
            <person name="Christiansen J.V."/>
            <person name="Brundto M.L."/>
            <person name="Overgaard C.K."/>
            <person name="Boysen A.T."/>
            <person name="Wollenberg R.D."/>
            <person name="Larsen T.O."/>
            <person name="Sorensen J.L."/>
            <person name="Nielsen K.L."/>
            <person name="Sondergaard T.E."/>
        </authorList>
    </citation>
    <scope>NUCLEOTIDE SEQUENCE [LARGE SCALE GENOMIC DNA]</scope>
    <source>
        <strain evidence="1 2">AAU 773</strain>
    </source>
</reference>
<dbReference type="EMBL" id="JAPCWZ010000009">
    <property type="protein sequence ID" value="KAK8850983.1"/>
    <property type="molecule type" value="Genomic_DNA"/>
</dbReference>